<evidence type="ECO:0000256" key="2">
    <source>
        <dbReference type="SAM" id="SignalP"/>
    </source>
</evidence>
<dbReference type="Proteomes" id="UP001262754">
    <property type="component" value="Unassembled WGS sequence"/>
</dbReference>
<keyword evidence="2" id="KW-0732">Signal</keyword>
<feature type="compositionally biased region" description="Basic residues" evidence="1">
    <location>
        <begin position="123"/>
        <end position="132"/>
    </location>
</feature>
<dbReference type="EMBL" id="JAVDRL010000005">
    <property type="protein sequence ID" value="MDR6531229.1"/>
    <property type="molecule type" value="Genomic_DNA"/>
</dbReference>
<name>A0ABU1MYI7_9CAUL</name>
<evidence type="ECO:0000256" key="1">
    <source>
        <dbReference type="SAM" id="MobiDB-lite"/>
    </source>
</evidence>
<gene>
    <name evidence="3" type="ORF">J2800_001971</name>
</gene>
<organism evidence="3 4">
    <name type="scientific">Caulobacter rhizosphaerae</name>
    <dbReference type="NCBI Taxonomy" id="2010972"/>
    <lineage>
        <taxon>Bacteria</taxon>
        <taxon>Pseudomonadati</taxon>
        <taxon>Pseudomonadota</taxon>
        <taxon>Alphaproteobacteria</taxon>
        <taxon>Caulobacterales</taxon>
        <taxon>Caulobacteraceae</taxon>
        <taxon>Caulobacter</taxon>
    </lineage>
</organism>
<keyword evidence="4" id="KW-1185">Reference proteome</keyword>
<evidence type="ECO:0000313" key="4">
    <source>
        <dbReference type="Proteomes" id="UP001262754"/>
    </source>
</evidence>
<dbReference type="RefSeq" id="WP_310031071.1">
    <property type="nucleotide sequence ID" value="NZ_JAVDRL010000005.1"/>
</dbReference>
<reference evidence="3 4" key="1">
    <citation type="submission" date="2023-07" db="EMBL/GenBank/DDBJ databases">
        <title>Sorghum-associated microbial communities from plants grown in Nebraska, USA.</title>
        <authorList>
            <person name="Schachtman D."/>
        </authorList>
    </citation>
    <scope>NUCLEOTIDE SEQUENCE [LARGE SCALE GENOMIC DNA]</scope>
    <source>
        <strain evidence="3 4">DS2154</strain>
    </source>
</reference>
<sequence length="132" mass="12727">MLVRIATAAAALALLSGAAMAQSTAPQATPETGAPVNPDPTAAAPADQTLPADPSAATTTPTAPATSMAAPTGTATDTAGRVSSMPAEAQAGLKAGDANVTSNPPVADTPENRKLYGAPLSHAGKRTAAKGN</sequence>
<feature type="compositionally biased region" description="Low complexity" evidence="1">
    <location>
        <begin position="34"/>
        <end position="80"/>
    </location>
</feature>
<comment type="caution">
    <text evidence="3">The sequence shown here is derived from an EMBL/GenBank/DDBJ whole genome shotgun (WGS) entry which is preliminary data.</text>
</comment>
<evidence type="ECO:0000313" key="3">
    <source>
        <dbReference type="EMBL" id="MDR6531229.1"/>
    </source>
</evidence>
<proteinExistence type="predicted"/>
<feature type="signal peptide" evidence="2">
    <location>
        <begin position="1"/>
        <end position="21"/>
    </location>
</feature>
<feature type="region of interest" description="Disordered" evidence="1">
    <location>
        <begin position="19"/>
        <end position="132"/>
    </location>
</feature>
<feature type="chain" id="PRO_5045960394" evidence="2">
    <location>
        <begin position="22"/>
        <end position="132"/>
    </location>
</feature>
<protein>
    <submittedName>
        <fullName evidence="3">Cytoskeletal protein RodZ</fullName>
    </submittedName>
</protein>
<accession>A0ABU1MYI7</accession>